<accession>A0A6G1EZ27</accession>
<name>A0A6G1EZ27_9ORYZ</name>
<keyword evidence="1" id="KW-0479">Metal-binding</keyword>
<dbReference type="Pfam" id="PF00092">
    <property type="entry name" value="VWA"/>
    <property type="match status" value="1"/>
</dbReference>
<dbReference type="PROSITE" id="PS50089">
    <property type="entry name" value="ZF_RING_2"/>
    <property type="match status" value="1"/>
</dbReference>
<dbReference type="InterPro" id="IPR013083">
    <property type="entry name" value="Znf_RING/FYVE/PHD"/>
</dbReference>
<keyword evidence="1" id="KW-0862">Zinc</keyword>
<protein>
    <recommendedName>
        <fullName evidence="7">RING-type domain-containing protein</fullName>
    </recommendedName>
</protein>
<dbReference type="SMART" id="SM00327">
    <property type="entry name" value="VWA"/>
    <property type="match status" value="1"/>
</dbReference>
<dbReference type="Pfam" id="PF17123">
    <property type="entry name" value="zf-RING_11"/>
    <property type="match status" value="1"/>
</dbReference>
<dbReference type="Proteomes" id="UP000479710">
    <property type="component" value="Unassembled WGS sequence"/>
</dbReference>
<feature type="domain" description="RING-type" evidence="3">
    <location>
        <begin position="8"/>
        <end position="51"/>
    </location>
</feature>
<evidence type="ECO:0000256" key="1">
    <source>
        <dbReference type="PROSITE-ProRule" id="PRU00175"/>
    </source>
</evidence>
<gene>
    <name evidence="5" type="ORF">E2562_025957</name>
</gene>
<dbReference type="InterPro" id="IPR036465">
    <property type="entry name" value="vWFA_dom_sf"/>
</dbReference>
<sequence>MESGPCACGICHGDMRRGGEAVFTAECSHQFHFHCISGTVARGRIACPLCHARWREFPSFRTKDEPPAPAESSQPFFRPVEPRVFDDDEPLVRAPRRLGERKHGGVASVASDGGSAVALATHCEHSAVARDACRDDFAVLVHARAPPGGGGAAAAEAPRAPLDLVTVLDVSGSMVGNKLALLKQAMGFVIDNLGPGDRLCVISFSSGASRLMRLTRMTDGGKAHAKCAVESLTARGGTNIGAALRKAAKVLDERLYRNAVESVILLSDGQDTYTAPARCGYDRDANYDALVPPSFVRIDDGGRSPPVHTFGFGKDHDAAAMHTIAEATGGTFSFIENEAAIQDGFAQCIGGLLSVAVQELRLDVACVDTGVRVTAVKSGRYESHIEVGGRAATVDVGELYADEERSFLLFVVVPRAPAWDDVTRLIEVSCSYRDMETGRTTNVAGAEEAVVLRPSRAEAGVAERSVEVDRELVRVEAIEVIALARAAAERGAYAEAAQILRSRQRAVARSAVARAGDAMCAGLSGELREMRARVADRRQYELSGRAYVLAGLSSHAQQRATSRQMSGEVSSSALPTGITVSYVTPAMLDMLDRSRRSRELTRPQSHHQRDRERRSWN</sequence>
<dbReference type="SUPFAM" id="SSF53300">
    <property type="entry name" value="vWA-like"/>
    <property type="match status" value="1"/>
</dbReference>
<dbReference type="InterPro" id="IPR002035">
    <property type="entry name" value="VWF_A"/>
</dbReference>
<dbReference type="SMART" id="SM00184">
    <property type="entry name" value="RING"/>
    <property type="match status" value="1"/>
</dbReference>
<feature type="region of interest" description="Disordered" evidence="2">
    <location>
        <begin position="594"/>
        <end position="617"/>
    </location>
</feature>
<feature type="domain" description="VWFA" evidence="4">
    <location>
        <begin position="163"/>
        <end position="349"/>
    </location>
</feature>
<dbReference type="InterPro" id="IPR001841">
    <property type="entry name" value="Znf_RING"/>
</dbReference>
<dbReference type="InterPro" id="IPR032838">
    <property type="entry name" value="Vwaint_dom"/>
</dbReference>
<keyword evidence="6" id="KW-1185">Reference proteome</keyword>
<proteinExistence type="predicted"/>
<dbReference type="PROSITE" id="PS50234">
    <property type="entry name" value="VWFA"/>
    <property type="match status" value="1"/>
</dbReference>
<dbReference type="SUPFAM" id="SSF57850">
    <property type="entry name" value="RING/U-box"/>
    <property type="match status" value="1"/>
</dbReference>
<dbReference type="AlphaFoldDB" id="A0A6G1EZ27"/>
<dbReference type="EMBL" id="SPHZ02000002">
    <property type="protein sequence ID" value="KAF0929822.1"/>
    <property type="molecule type" value="Genomic_DNA"/>
</dbReference>
<feature type="region of interest" description="Disordered" evidence="2">
    <location>
        <begin position="61"/>
        <end position="82"/>
    </location>
</feature>
<dbReference type="GO" id="GO:0008270">
    <property type="term" value="F:zinc ion binding"/>
    <property type="evidence" value="ECO:0007669"/>
    <property type="project" value="UniProtKB-KW"/>
</dbReference>
<evidence type="ECO:0008006" key="7">
    <source>
        <dbReference type="Google" id="ProtNLM"/>
    </source>
</evidence>
<dbReference type="Pfam" id="PF14624">
    <property type="entry name" value="Vwaint"/>
    <property type="match status" value="1"/>
</dbReference>
<dbReference type="InterPro" id="IPR051266">
    <property type="entry name" value="CLCR"/>
</dbReference>
<keyword evidence="1" id="KW-0863">Zinc-finger</keyword>
<dbReference type="PANTHER" id="PTHR10579">
    <property type="entry name" value="CALCIUM-ACTIVATED CHLORIDE CHANNEL REGULATOR"/>
    <property type="match status" value="1"/>
</dbReference>
<dbReference type="Gene3D" id="3.30.40.10">
    <property type="entry name" value="Zinc/RING finger domain, C3HC4 (zinc finger)"/>
    <property type="match status" value="1"/>
</dbReference>
<evidence type="ECO:0000259" key="4">
    <source>
        <dbReference type="PROSITE" id="PS50234"/>
    </source>
</evidence>
<evidence type="ECO:0000313" key="6">
    <source>
        <dbReference type="Proteomes" id="UP000479710"/>
    </source>
</evidence>
<organism evidence="5 6">
    <name type="scientific">Oryza meyeriana var. granulata</name>
    <dbReference type="NCBI Taxonomy" id="110450"/>
    <lineage>
        <taxon>Eukaryota</taxon>
        <taxon>Viridiplantae</taxon>
        <taxon>Streptophyta</taxon>
        <taxon>Embryophyta</taxon>
        <taxon>Tracheophyta</taxon>
        <taxon>Spermatophyta</taxon>
        <taxon>Magnoliopsida</taxon>
        <taxon>Liliopsida</taxon>
        <taxon>Poales</taxon>
        <taxon>Poaceae</taxon>
        <taxon>BOP clade</taxon>
        <taxon>Oryzoideae</taxon>
        <taxon>Oryzeae</taxon>
        <taxon>Oryzinae</taxon>
        <taxon>Oryza</taxon>
        <taxon>Oryza meyeriana</taxon>
    </lineage>
</organism>
<evidence type="ECO:0000256" key="2">
    <source>
        <dbReference type="SAM" id="MobiDB-lite"/>
    </source>
</evidence>
<dbReference type="OrthoDB" id="687730at2759"/>
<dbReference type="PANTHER" id="PTHR10579:SF132">
    <property type="entry name" value="OS10G0464800 PROTEIN"/>
    <property type="match status" value="1"/>
</dbReference>
<reference evidence="5 6" key="1">
    <citation type="submission" date="2019-11" db="EMBL/GenBank/DDBJ databases">
        <title>Whole genome sequence of Oryza granulata.</title>
        <authorList>
            <person name="Li W."/>
        </authorList>
    </citation>
    <scope>NUCLEOTIDE SEQUENCE [LARGE SCALE GENOMIC DNA]</scope>
    <source>
        <strain evidence="6">cv. Menghai</strain>
        <tissue evidence="5">Leaf</tissue>
    </source>
</reference>
<dbReference type="Gene3D" id="3.40.50.410">
    <property type="entry name" value="von Willebrand factor, type A domain"/>
    <property type="match status" value="1"/>
</dbReference>
<evidence type="ECO:0000259" key="3">
    <source>
        <dbReference type="PROSITE" id="PS50089"/>
    </source>
</evidence>
<comment type="caution">
    <text evidence="5">The sequence shown here is derived from an EMBL/GenBank/DDBJ whole genome shotgun (WGS) entry which is preliminary data.</text>
</comment>
<evidence type="ECO:0000313" key="5">
    <source>
        <dbReference type="EMBL" id="KAF0929822.1"/>
    </source>
</evidence>